<organism evidence="3 4">
    <name type="scientific">Cyclotella atomus</name>
    <dbReference type="NCBI Taxonomy" id="382360"/>
    <lineage>
        <taxon>Eukaryota</taxon>
        <taxon>Sar</taxon>
        <taxon>Stramenopiles</taxon>
        <taxon>Ochrophyta</taxon>
        <taxon>Bacillariophyta</taxon>
        <taxon>Coscinodiscophyceae</taxon>
        <taxon>Thalassiosirophycidae</taxon>
        <taxon>Stephanodiscales</taxon>
        <taxon>Stephanodiscaceae</taxon>
        <taxon>Cyclotella</taxon>
    </lineage>
</organism>
<evidence type="ECO:0000256" key="2">
    <source>
        <dbReference type="SAM" id="MobiDB-lite"/>
    </source>
</evidence>
<keyword evidence="4" id="KW-1185">Reference proteome</keyword>
<feature type="region of interest" description="Disordered" evidence="2">
    <location>
        <begin position="1991"/>
        <end position="2044"/>
    </location>
</feature>
<evidence type="ECO:0000256" key="1">
    <source>
        <dbReference type="SAM" id="Coils"/>
    </source>
</evidence>
<name>A0ABD3NFT7_9STRA</name>
<dbReference type="EMBL" id="JALLPJ020001176">
    <property type="protein sequence ID" value="KAL3774827.1"/>
    <property type="molecule type" value="Genomic_DNA"/>
</dbReference>
<feature type="coiled-coil region" evidence="1">
    <location>
        <begin position="463"/>
        <end position="525"/>
    </location>
</feature>
<dbReference type="Gene3D" id="3.60.10.10">
    <property type="entry name" value="Endonuclease/exonuclease/phosphatase"/>
    <property type="match status" value="1"/>
</dbReference>
<sequence length="2077" mass="238620">MCKPVQPRTNKHKSRYQPKIPGTTRCYEPILPSGDELLTRTENDGFFRLASNNIRGSKMGKYALTVALDIKVTKENGIDLMALQETKRPWTPANRNQYDAQCKIMLPQGVRNVFSSPPWKYDESDYQAGGTLLSANRSVVGRIEKCGSDEWGRFSWMTLRGGRDEGILVVSGYRTPHKKTDRPGPFTSFTIQWDALRKLGVGVKDPDPQQRFLDDLSRLIEEKRAEGYRPIIAMDANEDWVNVSHPEGRLRKFLERNQLIDPFYEKFKTSPRTHDLGTSRLDYIFIDPALRGAVQRVGILGSHEGNLSDHCMCYIDFDSKALFKGLVNRPVDITSREFMLKQTDKVLAFTCILCKLQEDHKIKERVFKLARCFAEHGRTNANVKKYQILDKEHTELILCAASRAGHREFGYMRSKLLTEAGQVVILYKALLLCKSTNSIPSTGCVKAAARMKVDIRFYEDVSYNELRLMVADKRKELREIQKNADEERVKWIEEIAQDRTRAQGNEDWEAKLMEMKRTTEEAMVNKRLTSILKGSHERLTMIQVPTYDWFYSEKSNELFHYSEGVFECYPSRPDGTFFPHPTLKVLEGDAVRVNVALLPNEQGYSITNKLPEANFWRDVTDQKELEDLLLQRNKRHLQQIEMEEGPSMRPPISDLCKNFGINPTVDKLLENGTITSEHNISPEMHDWFECVQKSNNEESTPVMGCMTKKQYQKSFRQANEKVSSGGIGLHYTLWKAMAAQDDMAEFLCIMISLPFMYGFACERWLHAIDVMLEKKKGIRKIHMLRIIGLIEADFNTALKFYFAYKMMENAGQDGLTDEQWGGRRNRSSVDAAMLKLLTFECAQIKKATIADTMYDLVACFDRMKARLSNVIAQRALVDKNILIARATVIERLRRSVKTGLGVSVCTYGQEDGEKYIDGEVQGKGDVPSLWGNTSDTLLRAHAMGTSGLELKSPDRTKCIKCHNVCFVDDNNGLVSADHDSELPTDEAKDKMQHSAQRWNNIVNIPHQTVAFHKSAWSMAAWEEVKRGELSMSEQDFGPLEIIDHHGGKAVINYLSPKEPNVGLGYRACPNGDQKFNFEFMKGNTVELCNNVSAAQLTPNMARKAFFGRLLPKNDYTMKASFLTSKQCAKLDTIITNAFLPALKLNRNMPRAVVFGPYKYGGMALPDSNTRQTQLHLKYVIQQLRWGKTVAKDFLVTLANLQLESGFVTPLFESKCTDLVYVEQGWLISLRNRCHAMDATLWIEDAWSPNLQRENDVSLMEQFLRVYSTSRERKDLSACLKYMGVTPLADLADENGREIPACRLTGEWRAESEFEWPRQPRPGKRAWAMLRRFLRETLCFNTSAWQPINMEMELSQPLGKWLDVDRNVKYQCYRNEHCLFWREEGTLSIFRRDTRAGYYKYAGREVESLPPKTYPIQCQWVNQDSLWTHRPYRIVNLKSQTLPPGRELMNTINRNARKFPVGSDGSVFHKKQVAAAAWIIASDHDSMTSACFVLCNVSSVSSTRAELEGSFRSLKHIEYLGLEPEETERWIDNLTAVRASDSSFKMKPKNMLDPDADLVLAIQAITKSLTRKDSCKHVYSHQDERKRGMEKEKKREYLAEKRQRIRSVFIDGGMHAPTPEQPSDSESDCSDEPKRELARNGLSDDAHLNNACDIIAKQTAKSFIENDSQPVPQLLNLPYAGSKAMLRIGSTYITSRYDYQIHMAARTGAIRTYCLKRHKWSHSTFKSISWEVVEKSRCAIQSITKLGRSSKLMHDWLPHMHNLGKWTGVSQCPGCKCPNETLRHVFQCPHKLMVETRTKQLAELDKHIGRQVPPRVKSLFKRIILAVSLDIPVSKIGEEIPPELLPTLKARKKIGLLKMLQGFLSRKWIDGMEAYGEKFAPARMKVLFSGLWDIWFEPIWEMRNFILHKTPNKYNQLLESSNEEKLKWYRDNRHELLAFVDRDFVDHSNEEIQAMTQKTKHEWVKRLTSMSESYKEELKLTQVGQRVMTEFIGKSPGTPRRSTPVTPAESPHMTQQTLFDSPELTIKTRPSNRRRKKQEPQQPAKRLVQRTLFETPQPFRRSRRSIEGELFKLIIFII</sequence>
<keyword evidence="1" id="KW-0175">Coiled coil</keyword>
<accession>A0ABD3NFT7</accession>
<feature type="region of interest" description="Disordered" evidence="2">
    <location>
        <begin position="1609"/>
        <end position="1634"/>
    </location>
</feature>
<gene>
    <name evidence="3" type="ORF">ACHAWO_003536</name>
</gene>
<evidence type="ECO:0000313" key="3">
    <source>
        <dbReference type="EMBL" id="KAL3774827.1"/>
    </source>
</evidence>
<protein>
    <submittedName>
        <fullName evidence="3">Uncharacterized protein</fullName>
    </submittedName>
</protein>
<evidence type="ECO:0000313" key="4">
    <source>
        <dbReference type="Proteomes" id="UP001530400"/>
    </source>
</evidence>
<comment type="caution">
    <text evidence="3">The sequence shown here is derived from an EMBL/GenBank/DDBJ whole genome shotgun (WGS) entry which is preliminary data.</text>
</comment>
<dbReference type="SUPFAM" id="SSF56219">
    <property type="entry name" value="DNase I-like"/>
    <property type="match status" value="1"/>
</dbReference>
<dbReference type="InterPro" id="IPR036691">
    <property type="entry name" value="Endo/exonu/phosph_ase_sf"/>
</dbReference>
<reference evidence="3 4" key="1">
    <citation type="submission" date="2024-10" db="EMBL/GenBank/DDBJ databases">
        <title>Updated reference genomes for cyclostephanoid diatoms.</title>
        <authorList>
            <person name="Roberts W.R."/>
            <person name="Alverson A.J."/>
        </authorList>
    </citation>
    <scope>NUCLEOTIDE SEQUENCE [LARGE SCALE GENOMIC DNA]</scope>
    <source>
        <strain evidence="3 4">AJA010-31</strain>
    </source>
</reference>
<dbReference type="Proteomes" id="UP001530400">
    <property type="component" value="Unassembled WGS sequence"/>
</dbReference>
<proteinExistence type="predicted"/>